<dbReference type="AlphaFoldDB" id="A0A0F4ZBY9"/>
<feature type="compositionally biased region" description="Basic and acidic residues" evidence="1">
    <location>
        <begin position="538"/>
        <end position="550"/>
    </location>
</feature>
<keyword evidence="4" id="KW-1185">Reference proteome</keyword>
<dbReference type="PANTHER" id="PTHR11750:SF26">
    <property type="entry name" value="PROTEIN N-TERMINAL AMIDASE"/>
    <property type="match status" value="1"/>
</dbReference>
<dbReference type="GO" id="GO:0070773">
    <property type="term" value="F:protein-N-terminal glutamine amidohydrolase activity"/>
    <property type="evidence" value="ECO:0007669"/>
    <property type="project" value="InterPro"/>
</dbReference>
<proteinExistence type="predicted"/>
<accession>A0A0F4ZBY9</accession>
<organism evidence="3 4">
    <name type="scientific">Thielaviopsis punctulata</name>
    <dbReference type="NCBI Taxonomy" id="72032"/>
    <lineage>
        <taxon>Eukaryota</taxon>
        <taxon>Fungi</taxon>
        <taxon>Dikarya</taxon>
        <taxon>Ascomycota</taxon>
        <taxon>Pezizomycotina</taxon>
        <taxon>Sordariomycetes</taxon>
        <taxon>Hypocreomycetidae</taxon>
        <taxon>Microascales</taxon>
        <taxon>Ceratocystidaceae</taxon>
        <taxon>Thielaviopsis</taxon>
    </lineage>
</organism>
<dbReference type="InterPro" id="IPR039703">
    <property type="entry name" value="Nta1"/>
</dbReference>
<dbReference type="Proteomes" id="UP000033483">
    <property type="component" value="Unassembled WGS sequence"/>
</dbReference>
<protein>
    <recommendedName>
        <fullName evidence="2">CN hydrolase domain-containing protein</fullName>
    </recommendedName>
</protein>
<comment type="caution">
    <text evidence="3">The sequence shown here is derived from an EMBL/GenBank/DDBJ whole genome shotgun (WGS) entry which is preliminary data.</text>
</comment>
<evidence type="ECO:0000313" key="3">
    <source>
        <dbReference type="EMBL" id="KKA28052.1"/>
    </source>
</evidence>
<feature type="non-terminal residue" evidence="3">
    <location>
        <position position="860"/>
    </location>
</feature>
<name>A0A0F4ZBY9_9PEZI</name>
<dbReference type="GO" id="GO:0030163">
    <property type="term" value="P:protein catabolic process"/>
    <property type="evidence" value="ECO:0007669"/>
    <property type="project" value="TreeGrafter"/>
</dbReference>
<dbReference type="PANTHER" id="PTHR11750">
    <property type="entry name" value="PROTEIN N-TERMINAL AMIDASE"/>
    <property type="match status" value="1"/>
</dbReference>
<dbReference type="InterPro" id="IPR036526">
    <property type="entry name" value="C-N_Hydrolase_sf"/>
</dbReference>
<dbReference type="SUPFAM" id="SSF56317">
    <property type="entry name" value="Carbon-nitrogen hydrolase"/>
    <property type="match status" value="1"/>
</dbReference>
<evidence type="ECO:0000259" key="2">
    <source>
        <dbReference type="PROSITE" id="PS50263"/>
    </source>
</evidence>
<feature type="compositionally biased region" description="Low complexity" evidence="1">
    <location>
        <begin position="564"/>
        <end position="582"/>
    </location>
</feature>
<evidence type="ECO:0000313" key="4">
    <source>
        <dbReference type="Proteomes" id="UP000033483"/>
    </source>
</evidence>
<feature type="compositionally biased region" description="Polar residues" evidence="1">
    <location>
        <begin position="342"/>
        <end position="354"/>
    </location>
</feature>
<dbReference type="Pfam" id="PF00795">
    <property type="entry name" value="CN_hydrolase"/>
    <property type="match status" value="1"/>
</dbReference>
<dbReference type="EMBL" id="LAEV01001439">
    <property type="protein sequence ID" value="KKA28052.1"/>
    <property type="molecule type" value="Genomic_DNA"/>
</dbReference>
<feature type="domain" description="CN hydrolase" evidence="2">
    <location>
        <begin position="1"/>
        <end position="280"/>
    </location>
</feature>
<feature type="compositionally biased region" description="Basic and acidic residues" evidence="1">
    <location>
        <begin position="755"/>
        <end position="769"/>
    </location>
</feature>
<sequence>MRIGCLQFSPVRGDVDNNLSRADSVLLKATDADKLDLILLPELAFTGYNFVSRQAIQPFLEPSLSGISSLWARTAALRHDCHVAVGYPEKVDASGIFADGPGFYNSLIMVSREGETMMKYRKTHLFTTDENWAMEGSGFGVQWVPGVGQVAVGICADLNPHPRKLEWDAFEFAHHILKCDADLALISMSWVTGEDATSWSRIPHEPDMESLSYWIARLEPLIRAETEHEILVVIANRTGVDGEMVFAGTSTVLGFQGGEVKLYGLMGRGEKGLLVVDTESPPMGKLVYRPEDMAKRAMSPIEPPDQDLPGLIPNPEAAHPMSPISGDEGPAITVTNIPEAENSPNKLSQESPSILTKDPKKLGVVPEQDEAGSNDDESKLIVEWQSRLKAEAAGSHKHQRALSAESTPASATAPSLKAPLHRRGSPFGLGHHTRHQSLDAVMGKVAPKARHESPLAISTNASSSQPPQPVQKPKKKLTQPKLKLQTDPEVLLKMEDELYASGGGVKHPYAMSAFPGGADGEGYEDVGRAYPQTAGPVEGREGWRRMEDKVAVSQPHPIQQHSHPYSTQQQRQEPQSQPQAPSLQPPKPASRKPKLSIATSNVSHNWKKTSARDILSAVDRPAPAWPGLAPAATSTPQATRSFWADAFVPQTANTEAFNLASISYTLSEAAKLSTTPNDDPAETVLSEPESWYASQTSASPPAIKILPSGMLGSQSAIATQAPPWPSSKPAPSSSRFRSIDAALGPSRREKRRTRSRDSRGLYSPVHEKPSPSPAVARRDIFSSAGSTASSRAPGPAAHKLRGTPGYAPSQSSTEYYAAAMAQIDARGARGAGVVGGPVDAAAGHVALRDAGAGAAGSGGD</sequence>
<feature type="region of interest" description="Disordered" evidence="1">
    <location>
        <begin position="298"/>
        <end position="379"/>
    </location>
</feature>
<feature type="region of interest" description="Disordered" evidence="1">
    <location>
        <begin position="515"/>
        <end position="611"/>
    </location>
</feature>
<feature type="compositionally biased region" description="Low complexity" evidence="1">
    <location>
        <begin position="401"/>
        <end position="418"/>
    </location>
</feature>
<dbReference type="OrthoDB" id="201515at2759"/>
<dbReference type="Gene3D" id="3.60.110.10">
    <property type="entry name" value="Carbon-nitrogen hydrolase"/>
    <property type="match status" value="1"/>
</dbReference>
<reference evidence="3 4" key="1">
    <citation type="submission" date="2015-03" db="EMBL/GenBank/DDBJ databases">
        <authorList>
            <person name="Radwan O."/>
            <person name="Al-Naeli F.A."/>
            <person name="Rendon G.A."/>
            <person name="Fields C."/>
        </authorList>
    </citation>
    <scope>NUCLEOTIDE SEQUENCE [LARGE SCALE GENOMIC DNA]</scope>
    <source>
        <strain evidence="3">CR-DP1</strain>
    </source>
</reference>
<feature type="region of interest" description="Disordered" evidence="1">
    <location>
        <begin position="671"/>
        <end position="810"/>
    </location>
</feature>
<feature type="region of interest" description="Disordered" evidence="1">
    <location>
        <begin position="391"/>
        <end position="488"/>
    </location>
</feature>
<dbReference type="InterPro" id="IPR003010">
    <property type="entry name" value="C-N_Hydrolase"/>
</dbReference>
<evidence type="ECO:0000256" key="1">
    <source>
        <dbReference type="SAM" id="MobiDB-lite"/>
    </source>
</evidence>
<gene>
    <name evidence="3" type="ORF">TD95_001542</name>
</gene>
<dbReference type="PROSITE" id="PS50263">
    <property type="entry name" value="CN_HYDROLASE"/>
    <property type="match status" value="1"/>
</dbReference>
<dbReference type="GO" id="GO:0008418">
    <property type="term" value="F:protein-N-terminal asparagine amidohydrolase activity"/>
    <property type="evidence" value="ECO:0007669"/>
    <property type="project" value="InterPro"/>
</dbReference>